<keyword evidence="5 6" id="KW-0472">Membrane</keyword>
<dbReference type="AlphaFoldDB" id="A0A1U7P2I7"/>
<evidence type="ECO:0000256" key="3">
    <source>
        <dbReference type="ARBA" id="ARBA00022692"/>
    </source>
</evidence>
<evidence type="ECO:0000256" key="1">
    <source>
        <dbReference type="ARBA" id="ARBA00004370"/>
    </source>
</evidence>
<comment type="similarity">
    <text evidence="2">Belongs to the FUN14 family.</text>
</comment>
<evidence type="ECO:0008006" key="9">
    <source>
        <dbReference type="Google" id="ProtNLM"/>
    </source>
</evidence>
<keyword evidence="4 6" id="KW-1133">Transmembrane helix</keyword>
<name>A0A1U7P2I7_9DEIO</name>
<feature type="transmembrane region" description="Helical" evidence="6">
    <location>
        <begin position="48"/>
        <end position="73"/>
    </location>
</feature>
<evidence type="ECO:0000313" key="8">
    <source>
        <dbReference type="Proteomes" id="UP000186607"/>
    </source>
</evidence>
<evidence type="ECO:0000256" key="4">
    <source>
        <dbReference type="ARBA" id="ARBA00022989"/>
    </source>
</evidence>
<accession>A0A1U7P2I7</accession>
<keyword evidence="3 6" id="KW-0812">Transmembrane</keyword>
<dbReference type="Proteomes" id="UP000186607">
    <property type="component" value="Unassembled WGS sequence"/>
</dbReference>
<dbReference type="OrthoDB" id="72791at2"/>
<organism evidence="7 8">
    <name type="scientific">Deinococcus marmoris</name>
    <dbReference type="NCBI Taxonomy" id="249408"/>
    <lineage>
        <taxon>Bacteria</taxon>
        <taxon>Thermotogati</taxon>
        <taxon>Deinococcota</taxon>
        <taxon>Deinococci</taxon>
        <taxon>Deinococcales</taxon>
        <taxon>Deinococcaceae</taxon>
        <taxon>Deinococcus</taxon>
    </lineage>
</organism>
<dbReference type="RefSeq" id="WP_075830845.1">
    <property type="nucleotide sequence ID" value="NZ_MSTI01000035.1"/>
</dbReference>
<dbReference type="InterPro" id="IPR007014">
    <property type="entry name" value="FUN14"/>
</dbReference>
<gene>
    <name evidence="7" type="ORF">BOO71_0002863</name>
</gene>
<comment type="subcellular location">
    <subcellularLocation>
        <location evidence="1">Membrane</location>
    </subcellularLocation>
</comment>
<dbReference type="PANTHER" id="PTHR21346">
    <property type="entry name" value="FUN14 DOMAIN CONTAINING"/>
    <property type="match status" value="1"/>
</dbReference>
<dbReference type="PANTHER" id="PTHR21346:SF10">
    <property type="entry name" value="TRANSMEMBRANE PROTEIN"/>
    <property type="match status" value="1"/>
</dbReference>
<dbReference type="STRING" id="249408.BOO71_0002863"/>
<dbReference type="GO" id="GO:0016020">
    <property type="term" value="C:membrane"/>
    <property type="evidence" value="ECO:0007669"/>
    <property type="project" value="UniProtKB-SubCell"/>
</dbReference>
<reference evidence="7 8" key="1">
    <citation type="submission" date="2017-01" db="EMBL/GenBank/DDBJ databases">
        <title>Genome Analysis of Deinococcus marmoris KOPRI26562.</title>
        <authorList>
            <person name="Kim J.H."/>
            <person name="Oh H.-M."/>
        </authorList>
    </citation>
    <scope>NUCLEOTIDE SEQUENCE [LARGE SCALE GENOMIC DNA]</scope>
    <source>
        <strain evidence="7 8">KOPRI26562</strain>
    </source>
</reference>
<proteinExistence type="inferred from homology"/>
<dbReference type="EMBL" id="MSTI01000035">
    <property type="protein sequence ID" value="OLV19369.1"/>
    <property type="molecule type" value="Genomic_DNA"/>
</dbReference>
<keyword evidence="8" id="KW-1185">Reference proteome</keyword>
<sequence>MTTSSTVAPTSTDPGFLDALRPLLPELSVGALLGFATALAVKAVGRFVLIIVGLLFIALQLLSYFDIVTINWLHLQSVAEPALKQGSEQGAAWFQRVLLANLPFAGAFTAGFLLGLRIRI</sequence>
<evidence type="ECO:0000313" key="7">
    <source>
        <dbReference type="EMBL" id="OLV19369.1"/>
    </source>
</evidence>
<comment type="caution">
    <text evidence="7">The sequence shown here is derived from an EMBL/GenBank/DDBJ whole genome shotgun (WGS) entry which is preliminary data.</text>
</comment>
<evidence type="ECO:0000256" key="2">
    <source>
        <dbReference type="ARBA" id="ARBA00009160"/>
    </source>
</evidence>
<dbReference type="eggNOG" id="COG2383">
    <property type="taxonomic scope" value="Bacteria"/>
</dbReference>
<evidence type="ECO:0000256" key="5">
    <source>
        <dbReference type="ARBA" id="ARBA00023136"/>
    </source>
</evidence>
<feature type="transmembrane region" description="Helical" evidence="6">
    <location>
        <begin position="23"/>
        <end position="41"/>
    </location>
</feature>
<evidence type="ECO:0000256" key="6">
    <source>
        <dbReference type="SAM" id="Phobius"/>
    </source>
</evidence>
<feature type="transmembrane region" description="Helical" evidence="6">
    <location>
        <begin position="93"/>
        <end position="116"/>
    </location>
</feature>
<dbReference type="Pfam" id="PF04930">
    <property type="entry name" value="FUN14"/>
    <property type="match status" value="1"/>
</dbReference>
<protein>
    <recommendedName>
        <fullName evidence="9">FUN14 family protein</fullName>
    </recommendedName>
</protein>